<feature type="transmembrane region" description="Helical" evidence="1">
    <location>
        <begin position="22"/>
        <end position="40"/>
    </location>
</feature>
<keyword evidence="1" id="KW-0812">Transmembrane</keyword>
<proteinExistence type="predicted"/>
<accession>A0ABD2JPE0</accession>
<feature type="transmembrane region" description="Helical" evidence="1">
    <location>
        <begin position="124"/>
        <end position="145"/>
    </location>
</feature>
<keyword evidence="3" id="KW-1185">Reference proteome</keyword>
<dbReference type="AlphaFoldDB" id="A0ABD2JPE0"/>
<dbReference type="EMBL" id="JBICCN010000118">
    <property type="protein sequence ID" value="KAL3092492.1"/>
    <property type="molecule type" value="Genomic_DNA"/>
</dbReference>
<feature type="transmembrane region" description="Helical" evidence="1">
    <location>
        <begin position="194"/>
        <end position="215"/>
    </location>
</feature>
<keyword evidence="1" id="KW-0472">Membrane</keyword>
<gene>
    <name evidence="2" type="ORF">niasHS_007701</name>
</gene>
<evidence type="ECO:0000313" key="3">
    <source>
        <dbReference type="Proteomes" id="UP001620645"/>
    </source>
</evidence>
<dbReference type="SUPFAM" id="SSF81321">
    <property type="entry name" value="Family A G protein-coupled receptor-like"/>
    <property type="match status" value="1"/>
</dbReference>
<feature type="transmembrane region" description="Helical" evidence="1">
    <location>
        <begin position="235"/>
        <end position="256"/>
    </location>
</feature>
<keyword evidence="1" id="KW-1133">Transmembrane helix</keyword>
<organism evidence="2 3">
    <name type="scientific">Heterodera schachtii</name>
    <name type="common">Sugarbeet cyst nematode worm</name>
    <name type="synonym">Tylenchus schachtii</name>
    <dbReference type="NCBI Taxonomy" id="97005"/>
    <lineage>
        <taxon>Eukaryota</taxon>
        <taxon>Metazoa</taxon>
        <taxon>Ecdysozoa</taxon>
        <taxon>Nematoda</taxon>
        <taxon>Chromadorea</taxon>
        <taxon>Rhabditida</taxon>
        <taxon>Tylenchina</taxon>
        <taxon>Tylenchomorpha</taxon>
        <taxon>Tylenchoidea</taxon>
        <taxon>Heteroderidae</taxon>
        <taxon>Heteroderinae</taxon>
        <taxon>Heterodera</taxon>
    </lineage>
</organism>
<reference evidence="2 3" key="1">
    <citation type="submission" date="2024-10" db="EMBL/GenBank/DDBJ databases">
        <authorList>
            <person name="Kim D."/>
        </authorList>
    </citation>
    <scope>NUCLEOTIDE SEQUENCE [LARGE SCALE GENOMIC DNA]</scope>
    <source>
        <strain evidence="2">Taebaek</strain>
    </source>
</reference>
<evidence type="ECO:0008006" key="4">
    <source>
        <dbReference type="Google" id="ProtNLM"/>
    </source>
</evidence>
<dbReference type="Proteomes" id="UP001620645">
    <property type="component" value="Unassembled WGS sequence"/>
</dbReference>
<comment type="caution">
    <text evidence="2">The sequence shown here is derived from an EMBL/GenBank/DDBJ whole genome shotgun (WGS) entry which is preliminary data.</text>
</comment>
<name>A0ABD2JPE0_HETSC</name>
<feature type="transmembrane region" description="Helical" evidence="1">
    <location>
        <begin position="151"/>
        <end position="173"/>
    </location>
</feature>
<protein>
    <recommendedName>
        <fullName evidence="4">Serpentine receptor class gamma</fullName>
    </recommendedName>
</protein>
<sequence>MNCSNATDQSSINSKLREFTQITFWLLCVLFLLFCVYPLFKLVRERTALYILVSKLFPDLLFLFSKILSYPLVIRFVSISQNARQNMTMFSLVNNRLHIIALAANRAYALLLPILYSHKITKKCILLQCVLLHLLSFLLTPFYIFLSHYSWTYLTYLGVSSSFYVAIAIRLAWIKAHNRSGNASQSVDKNSGRITATCFAIQILAIVFTMTGVASNYDWYNEFVLCHPIGQILSYPLQFVISLYPISDELLLLVLCKDMRDLFKRIIGKVLAFVKKRNLPKTTPVQKMSTNVTKYDNRMPKSNANRVTYRRAMPPVEKITH</sequence>
<evidence type="ECO:0000256" key="1">
    <source>
        <dbReference type="SAM" id="Phobius"/>
    </source>
</evidence>
<feature type="transmembrane region" description="Helical" evidence="1">
    <location>
        <begin position="60"/>
        <end position="77"/>
    </location>
</feature>
<evidence type="ECO:0000313" key="2">
    <source>
        <dbReference type="EMBL" id="KAL3092492.1"/>
    </source>
</evidence>